<dbReference type="AlphaFoldDB" id="A0A1J7IE42"/>
<name>A0A1J7IE42_LUPAN</name>
<organism evidence="2 3">
    <name type="scientific">Lupinus angustifolius</name>
    <name type="common">Narrow-leaved blue lupine</name>
    <dbReference type="NCBI Taxonomy" id="3871"/>
    <lineage>
        <taxon>Eukaryota</taxon>
        <taxon>Viridiplantae</taxon>
        <taxon>Streptophyta</taxon>
        <taxon>Embryophyta</taxon>
        <taxon>Tracheophyta</taxon>
        <taxon>Spermatophyta</taxon>
        <taxon>Magnoliopsida</taxon>
        <taxon>eudicotyledons</taxon>
        <taxon>Gunneridae</taxon>
        <taxon>Pentapetalae</taxon>
        <taxon>rosids</taxon>
        <taxon>fabids</taxon>
        <taxon>Fabales</taxon>
        <taxon>Fabaceae</taxon>
        <taxon>Papilionoideae</taxon>
        <taxon>50 kb inversion clade</taxon>
        <taxon>genistoids sensu lato</taxon>
        <taxon>core genistoids</taxon>
        <taxon>Genisteae</taxon>
        <taxon>Lupinus</taxon>
    </lineage>
</organism>
<reference evidence="2 3" key="1">
    <citation type="journal article" date="2017" name="Plant Biotechnol. J.">
        <title>A comprehensive draft genome sequence for lupin (Lupinus angustifolius), an emerging health food: insights into plant-microbe interactions and legume evolution.</title>
        <authorList>
            <person name="Hane J.K."/>
            <person name="Ming Y."/>
            <person name="Kamphuis L.G."/>
            <person name="Nelson M.N."/>
            <person name="Garg G."/>
            <person name="Atkins C.A."/>
            <person name="Bayer P.E."/>
            <person name="Bravo A."/>
            <person name="Bringans S."/>
            <person name="Cannon S."/>
            <person name="Edwards D."/>
            <person name="Foley R."/>
            <person name="Gao L.L."/>
            <person name="Harrison M.J."/>
            <person name="Huang W."/>
            <person name="Hurgobin B."/>
            <person name="Li S."/>
            <person name="Liu C.W."/>
            <person name="McGrath A."/>
            <person name="Morahan G."/>
            <person name="Murray J."/>
            <person name="Weller J."/>
            <person name="Jian J."/>
            <person name="Singh K.B."/>
        </authorList>
    </citation>
    <scope>NUCLEOTIDE SEQUENCE [LARGE SCALE GENOMIC DNA]</scope>
    <source>
        <strain evidence="3">cv. Tanjil</strain>
        <tissue evidence="2">Whole plant</tissue>
    </source>
</reference>
<dbReference type="EMBL" id="CM007362">
    <property type="protein sequence ID" value="OIW16870.1"/>
    <property type="molecule type" value="Genomic_DNA"/>
</dbReference>
<sequence length="133" mass="15583">MCKFCTKKFIHLMILVVVDLTVLEILSMLEEAVGTRMYETKKEATLKTLEKKQIKVEEINKLLDKEILHVVEKLKKERFEFDSSSSQPDKDIAELRYSVAAKKAQYKESKHITKKLDKKNQELKMSIKELHEA</sequence>
<accession>A0A1J7IE42</accession>
<keyword evidence="1" id="KW-0732">Signal</keyword>
<protein>
    <submittedName>
        <fullName evidence="2">Uncharacterized protein</fullName>
    </submittedName>
</protein>
<dbReference type="Proteomes" id="UP000188354">
    <property type="component" value="Chromosome LG02"/>
</dbReference>
<feature type="chain" id="PRO_5012136841" evidence="1">
    <location>
        <begin position="35"/>
        <end position="133"/>
    </location>
</feature>
<feature type="signal peptide" evidence="1">
    <location>
        <begin position="1"/>
        <end position="34"/>
    </location>
</feature>
<dbReference type="STRING" id="3871.A0A1J7IE42"/>
<keyword evidence="3" id="KW-1185">Reference proteome</keyword>
<dbReference type="Gramene" id="OIW16870">
    <property type="protein sequence ID" value="OIW16870"/>
    <property type="gene ID" value="TanjilG_16450"/>
</dbReference>
<evidence type="ECO:0000313" key="2">
    <source>
        <dbReference type="EMBL" id="OIW16870.1"/>
    </source>
</evidence>
<evidence type="ECO:0000313" key="3">
    <source>
        <dbReference type="Proteomes" id="UP000188354"/>
    </source>
</evidence>
<proteinExistence type="predicted"/>
<gene>
    <name evidence="2" type="ORF">TanjilG_16450</name>
</gene>
<evidence type="ECO:0000256" key="1">
    <source>
        <dbReference type="SAM" id="SignalP"/>
    </source>
</evidence>